<comment type="subunit">
    <text evidence="5">Monomer and homodimer; homodimerization is induced by binding of the substrate.</text>
</comment>
<proteinExistence type="inferred from homology"/>
<dbReference type="InterPro" id="IPR007863">
    <property type="entry name" value="Peptidase_M16_C"/>
</dbReference>
<dbReference type="FunFam" id="3.30.830.10:FF:000009">
    <property type="entry name" value="Presequence protease, mitochondrial"/>
    <property type="match status" value="1"/>
</dbReference>
<dbReference type="OrthoDB" id="10250783at2759"/>
<evidence type="ECO:0000256" key="14">
    <source>
        <dbReference type="ARBA" id="ARBA00034552"/>
    </source>
</evidence>
<evidence type="ECO:0000256" key="4">
    <source>
        <dbReference type="ARBA" id="ARBA00007575"/>
    </source>
</evidence>
<dbReference type="EMBL" id="MCFG01000332">
    <property type="protein sequence ID" value="ORX75854.1"/>
    <property type="molecule type" value="Genomic_DNA"/>
</dbReference>
<evidence type="ECO:0000313" key="18">
    <source>
        <dbReference type="Proteomes" id="UP000193944"/>
    </source>
</evidence>
<dbReference type="Pfam" id="PF00675">
    <property type="entry name" value="Peptidase_M16"/>
    <property type="match status" value="1"/>
</dbReference>
<evidence type="ECO:0000259" key="16">
    <source>
        <dbReference type="SMART" id="SM01264"/>
    </source>
</evidence>
<keyword evidence="13" id="KW-0496">Mitochondrion</keyword>
<comment type="similarity">
    <text evidence="4">Belongs to the peptidase M16 family. PreP subfamily.</text>
</comment>
<keyword evidence="10" id="KW-0862">Zinc</keyword>
<evidence type="ECO:0000256" key="3">
    <source>
        <dbReference type="ARBA" id="ARBA00004569"/>
    </source>
</evidence>
<dbReference type="Proteomes" id="UP000193944">
    <property type="component" value="Unassembled WGS sequence"/>
</dbReference>
<evidence type="ECO:0000256" key="6">
    <source>
        <dbReference type="ARBA" id="ARBA00020167"/>
    </source>
</evidence>
<dbReference type="GO" id="GO:0005759">
    <property type="term" value="C:mitochondrial matrix"/>
    <property type="evidence" value="ECO:0007669"/>
    <property type="project" value="UniProtKB-SubCell"/>
</dbReference>
<dbReference type="PANTHER" id="PTHR43016">
    <property type="entry name" value="PRESEQUENCE PROTEASE"/>
    <property type="match status" value="1"/>
</dbReference>
<evidence type="ECO:0000256" key="8">
    <source>
        <dbReference type="ARBA" id="ARBA00022723"/>
    </source>
</evidence>
<keyword evidence="18" id="KW-1185">Reference proteome</keyword>
<evidence type="ECO:0000256" key="1">
    <source>
        <dbReference type="ARBA" id="ARBA00001947"/>
    </source>
</evidence>
<dbReference type="InterPro" id="IPR011765">
    <property type="entry name" value="Pept_M16_N"/>
</dbReference>
<dbReference type="GO" id="GO:0008270">
    <property type="term" value="F:zinc ion binding"/>
    <property type="evidence" value="ECO:0007669"/>
    <property type="project" value="EnsemblFungi"/>
</dbReference>
<dbReference type="SMART" id="SM01264">
    <property type="entry name" value="M16C_associated"/>
    <property type="match status" value="1"/>
</dbReference>
<keyword evidence="7" id="KW-0645">Protease</keyword>
<comment type="cofactor">
    <cofactor evidence="1">
        <name>Zn(2+)</name>
        <dbReference type="ChEBI" id="CHEBI:29105"/>
    </cofactor>
</comment>
<name>A0A1Y1WRV6_9FUNG</name>
<evidence type="ECO:0000313" key="17">
    <source>
        <dbReference type="EMBL" id="ORX75854.1"/>
    </source>
</evidence>
<dbReference type="GO" id="GO:0005758">
    <property type="term" value="C:mitochondrial intermembrane space"/>
    <property type="evidence" value="ECO:0007669"/>
    <property type="project" value="UniProtKB-SubCell"/>
</dbReference>
<reference evidence="17 18" key="2">
    <citation type="submission" date="2016-08" db="EMBL/GenBank/DDBJ databases">
        <title>Pervasive Adenine N6-methylation of Active Genes in Fungi.</title>
        <authorList>
            <consortium name="DOE Joint Genome Institute"/>
            <person name="Mondo S.J."/>
            <person name="Dannebaum R.O."/>
            <person name="Kuo R.C."/>
            <person name="Labutti K."/>
            <person name="Haridas S."/>
            <person name="Kuo A."/>
            <person name="Salamov A."/>
            <person name="Ahrendt S.R."/>
            <person name="Lipzen A."/>
            <person name="Sullivan W."/>
            <person name="Andreopoulos W.B."/>
            <person name="Clum A."/>
            <person name="Lindquist E."/>
            <person name="Daum C."/>
            <person name="Ramamoorthy G.K."/>
            <person name="Gryganskyi A."/>
            <person name="Culley D."/>
            <person name="Magnuson J.K."/>
            <person name="James T.Y."/>
            <person name="O'Malley M.A."/>
            <person name="Stajich J.E."/>
            <person name="Spatafora J.W."/>
            <person name="Visel A."/>
            <person name="Grigoriev I.V."/>
        </authorList>
    </citation>
    <scope>NUCLEOTIDE SEQUENCE [LARGE SCALE GENOMIC DNA]</scope>
    <source>
        <strain evidence="17 18">S4</strain>
    </source>
</reference>
<evidence type="ECO:0000256" key="11">
    <source>
        <dbReference type="ARBA" id="ARBA00022946"/>
    </source>
</evidence>
<dbReference type="AlphaFoldDB" id="A0A1Y1WRV6"/>
<dbReference type="FunFam" id="3.30.830.10:FF:000011">
    <property type="entry name" value="Presequence protease, mitochondrial"/>
    <property type="match status" value="1"/>
</dbReference>
<comment type="subcellular location">
    <subcellularLocation>
        <location evidence="3">Mitochondrion intermembrane space</location>
    </subcellularLocation>
    <subcellularLocation>
        <location evidence="2">Mitochondrion matrix</location>
    </subcellularLocation>
</comment>
<dbReference type="FunFam" id="3.30.830.10:FF:000013">
    <property type="entry name" value="Mitochondrial presequence protease"/>
    <property type="match status" value="1"/>
</dbReference>
<comment type="caution">
    <text evidence="17">The sequence shown here is derived from an EMBL/GenBank/DDBJ whole genome shotgun (WGS) entry which is preliminary data.</text>
</comment>
<evidence type="ECO:0000256" key="10">
    <source>
        <dbReference type="ARBA" id="ARBA00022833"/>
    </source>
</evidence>
<dbReference type="PANTHER" id="PTHR43016:SF13">
    <property type="entry name" value="PRESEQUENCE PROTEASE, MITOCHONDRIAL"/>
    <property type="match status" value="1"/>
</dbReference>
<dbReference type="STRING" id="1754192.A0A1Y1WRV6"/>
<protein>
    <recommendedName>
        <fullName evidence="6">Presequence protease, mitochondrial</fullName>
    </recommendedName>
    <alternativeName>
        <fullName evidence="14">Pitrilysin metalloproteinase</fullName>
    </alternativeName>
</protein>
<dbReference type="Gene3D" id="3.30.830.10">
    <property type="entry name" value="Metalloenzyme, LuxS/M16 peptidase-like"/>
    <property type="match status" value="4"/>
</dbReference>
<gene>
    <name evidence="17" type="ORF">BCR32DRAFT_271633</name>
</gene>
<evidence type="ECO:0000256" key="13">
    <source>
        <dbReference type="ARBA" id="ARBA00023128"/>
    </source>
</evidence>
<evidence type="ECO:0000256" key="9">
    <source>
        <dbReference type="ARBA" id="ARBA00022801"/>
    </source>
</evidence>
<comment type="function">
    <text evidence="15">Degrades mitochondrial transit peptides after their cleavage in the intermembrane space or in the matrix, and presequence peptides; clearance of these peptides is required to keep the presequence processing machinery running. Preferentially cleaves the N-terminal side of paired basic amino acid residues. Also degrades other unstructured peptides. May function as an ATP-dependent peptidase as opposed to a metalloendopeptidase.</text>
</comment>
<dbReference type="InterPro" id="IPR055130">
    <property type="entry name" value="PreP_C"/>
</dbReference>
<dbReference type="InterPro" id="IPR013578">
    <property type="entry name" value="Peptidase_M16C_assoc"/>
</dbReference>
<evidence type="ECO:0000256" key="7">
    <source>
        <dbReference type="ARBA" id="ARBA00022670"/>
    </source>
</evidence>
<dbReference type="InterPro" id="IPR011249">
    <property type="entry name" value="Metalloenz_LuxS/M16"/>
</dbReference>
<dbReference type="GO" id="GO:0051603">
    <property type="term" value="P:proteolysis involved in protein catabolic process"/>
    <property type="evidence" value="ECO:0007669"/>
    <property type="project" value="EnsemblFungi"/>
</dbReference>
<keyword evidence="12" id="KW-0482">Metalloprotease</keyword>
<dbReference type="Pfam" id="PF22516">
    <property type="entry name" value="PreP_C"/>
    <property type="match status" value="1"/>
</dbReference>
<feature type="domain" description="Peptidase M16C associated" evidence="16">
    <location>
        <begin position="503"/>
        <end position="750"/>
    </location>
</feature>
<dbReference type="GO" id="GO:0034982">
    <property type="term" value="P:mitochondrial protein processing"/>
    <property type="evidence" value="ECO:0007669"/>
    <property type="project" value="EnsemblFungi"/>
</dbReference>
<accession>A0A1Y1WRV6</accession>
<evidence type="ECO:0000256" key="2">
    <source>
        <dbReference type="ARBA" id="ARBA00004305"/>
    </source>
</evidence>
<keyword evidence="11" id="KW-0809">Transit peptide</keyword>
<dbReference type="GO" id="GO:0004222">
    <property type="term" value="F:metalloendopeptidase activity"/>
    <property type="evidence" value="ECO:0007669"/>
    <property type="project" value="EnsemblFungi"/>
</dbReference>
<dbReference type="Pfam" id="PF08367">
    <property type="entry name" value="M16C_assoc"/>
    <property type="match status" value="1"/>
</dbReference>
<keyword evidence="8" id="KW-0479">Metal-binding</keyword>
<sequence>MNILNVLKKESPSILNKYTVNCARRSLSDKVELFKILNSIKKYKVGEKINGFEVEKVKPIKEFDLVAIKLNHTKTGAQYLHVANDDSNNVFSIAFQTAGKDSTGVTHILEHTSLCGSKKYPVRDPFFKMLNRTLATFMNAFTASDCTFYPFSTENEKDYYNLMDVYLDATFNPLLRELDFKQEGWRVEHTDPKDKNSPYQFKGVVYNEMKGSLSDQGRLFATRLQQQMHPGTTYATISGGDPEYIVELTYDELKKFHKKYYHPSNSKIFSYGNFNIDKQLKFVDNYISKYEPMKVDKIDNVKPWTSPRKVHMMCPPDPMGKPGKQTKMCVSFLINDGNDLYESFVMQVLSHLLLSGESYPMHKALIESNIGSDYSAGTGYDDNARMATFSVGLQGIKTDDVDMVEQTIMDVFKECQKNGFDKKQIEAYLHQTELNLKHKTASFGMRVMQSIVGNWIHGADPIDAIDVNKVLDRFKKEYTQPGFFEKRIEKYFLNNKHRLTFVMEPFDDYNKILADKEKQKLETLSKMLSKAEKEKIYKQGLELLEFQNKEEDASVLPTLELNDISKTIKRIDLSHEVIDKCPTQVRKTSTNGISYFGALRIIEDFPDELRPYLPIYCKSLTALGTKSKSLKELEHSIRMITDGIGVSAHVSTSPTDLTTVYEGVYYETSCLENDIEKMYDLMQEIARETDYKNIDKLKTLIIGESTGLINTLAQSGHSYAMMHANASLTKGQSINEFFNGISQVYFMNQLAANENCEETVDKLKAIATLLMDTLEKRMLKASIVTTEKLVDRNKKALKEKFLTKLPAGDHAEAPLRIFTPRYSKNFFSLPFNINFAAKSFAGVPYTHEDSAKLQVAAKLMSTHFLHPEIREKNGAYGGGAVYSGLDGTFSFYSYRDPKPLNSSEVFKKSVEWATTKKFTDREIKEAKLSLFSSIDAPRNASAEGISLFKYNITDDMRQARRERLLSVTSDDVNKVVEKYLTNDKKSSTTVLGVLPEEWKKDKKISEDLGWEVVG</sequence>
<reference evidence="17 18" key="1">
    <citation type="submission" date="2016-08" db="EMBL/GenBank/DDBJ databases">
        <title>A Parts List for Fungal Cellulosomes Revealed by Comparative Genomics.</title>
        <authorList>
            <consortium name="DOE Joint Genome Institute"/>
            <person name="Haitjema C.H."/>
            <person name="Gilmore S.P."/>
            <person name="Henske J.K."/>
            <person name="Solomon K.V."/>
            <person name="De Groot R."/>
            <person name="Kuo A."/>
            <person name="Mondo S.J."/>
            <person name="Salamov A.A."/>
            <person name="Labutti K."/>
            <person name="Zhao Z."/>
            <person name="Chiniquy J."/>
            <person name="Barry K."/>
            <person name="Brewer H.M."/>
            <person name="Purvine S.O."/>
            <person name="Wright A.T."/>
            <person name="Boxma B."/>
            <person name="Van Alen T."/>
            <person name="Hackstein J.H."/>
            <person name="Baker S.E."/>
            <person name="Grigoriev I.V."/>
            <person name="O'Malley M.A."/>
        </authorList>
    </citation>
    <scope>NUCLEOTIDE SEQUENCE [LARGE SCALE GENOMIC DNA]</scope>
    <source>
        <strain evidence="17 18">S4</strain>
    </source>
</reference>
<dbReference type="SUPFAM" id="SSF63411">
    <property type="entry name" value="LuxS/MPP-like metallohydrolase"/>
    <property type="match status" value="4"/>
</dbReference>
<evidence type="ECO:0000256" key="12">
    <source>
        <dbReference type="ARBA" id="ARBA00023049"/>
    </source>
</evidence>
<evidence type="ECO:0000256" key="5">
    <source>
        <dbReference type="ARBA" id="ARBA00011853"/>
    </source>
</evidence>
<keyword evidence="9" id="KW-0378">Hydrolase</keyword>
<organism evidence="17 18">
    <name type="scientific">Anaeromyces robustus</name>
    <dbReference type="NCBI Taxonomy" id="1754192"/>
    <lineage>
        <taxon>Eukaryota</taxon>
        <taxon>Fungi</taxon>
        <taxon>Fungi incertae sedis</taxon>
        <taxon>Chytridiomycota</taxon>
        <taxon>Chytridiomycota incertae sedis</taxon>
        <taxon>Neocallimastigomycetes</taxon>
        <taxon>Neocallimastigales</taxon>
        <taxon>Neocallimastigaceae</taxon>
        <taxon>Anaeromyces</taxon>
    </lineage>
</organism>
<dbReference type="GO" id="GO:0004176">
    <property type="term" value="F:ATP-dependent peptidase activity"/>
    <property type="evidence" value="ECO:0007669"/>
    <property type="project" value="EnsemblFungi"/>
</dbReference>
<dbReference type="Pfam" id="PF05193">
    <property type="entry name" value="Peptidase_M16_C"/>
    <property type="match status" value="1"/>
</dbReference>
<evidence type="ECO:0000256" key="15">
    <source>
        <dbReference type="ARBA" id="ARBA00045897"/>
    </source>
</evidence>